<evidence type="ECO:0000313" key="1">
    <source>
        <dbReference type="EMBL" id="MBU3813485.1"/>
    </source>
</evidence>
<protein>
    <recommendedName>
        <fullName evidence="3">Fimbrillin family protein</fullName>
    </recommendedName>
</protein>
<proteinExistence type="predicted"/>
<sequence length="1091" mass="119207">MTTALLSLFAACTNDDFISDGQGTQSGDAAMRPTVDVTLNVLGDGADTRFDFNKETGYKWQAGDKIGALLMDEVRGFKGPDAGNEAPVRPFENLEEWAEKPWTERYRLVDYVGTDYPFERQEDGTWKTNSKMLEGNYFFTFPFADYMGNREAVHSVGEQVQDGRDWEKAYADNQFFIGYARIHAGTSGGDVMSANLEMTPFLGAVGLTIKNMDSDAEAFTVEKVVLECDDFSTLLKVNPVAARYDGKDENITVKSPFYNLDKSRIQWWSDPVGGREYFNYANYEEVNTTGERDEFGELIWKANDEFVEEYGDGYWVNNTGRSDNYKRQDALRAVINKVPKSGNRAELTVTNSPLLKEGESIQLVVMVPPYKHNIEGDAIKNPINLYVYTDKGIAGPINLSNVKAEENSGISVTTSTGLTDIRPGRKTSVNVNLDVNFIQQGAVDLKVFNESDLEQLIEWNEGQQRVYRALLQKDVTLTPEMSAMLMSEEWQNSNLKIEVEEGKTAKVILAAGVDKKILNKVIADCEVVVEGELELDELSFINGSYTTAYGAAYEGTSTKKQTITKNVISVAEGGKVTVAKAMTVNGTTTWRQSLLKFGENEGEVNINAQVNQLMFEDNQGEMTVNAVVRLKADSKNTGHLTITANGNLGCDYGKLTNVGETHGDVAYEENIEYAVIDNYGRISELVNDKYGKLIAHADAKEMIVEENEGIIDITNDIEAEVQIKDPGTNGVIAFTATKDVEAKAIAEAGVNYLIVDGGSVMASEANGDINASSVKFLKVTNNGGVVGGKKTIAFANGDLQVGINGDVTLENLMLGDGTVRSDYDRAIHVKDGIVTIKGTVDATGRSIAIASYDWQKYAVVDAFVQIDTKATLKAYEVLLGQDYASKERIKKEGNESDAKLDNDGLVYLVEPIKSKQNVEWTGLDAKNINKVAPAEITVEWGSSLAETLEQYEDVSAVTKVIIKAKINMATDAKGAFLNGKDVEISTDGNIAGLSNTDVITVKNLTINASTTLSGNQDKTVMLKVSGKLEINEMLILSGGWIQMVNVVGVEGEGCPNISGEGGDVPNSGIICYDADGNRLRYNDNATQWVAD</sequence>
<reference evidence="1" key="2">
    <citation type="submission" date="2021-04" db="EMBL/GenBank/DDBJ databases">
        <authorList>
            <person name="Gilroy R."/>
        </authorList>
    </citation>
    <scope>NUCLEOTIDE SEQUENCE</scope>
    <source>
        <strain evidence="1">B3-3758</strain>
    </source>
</reference>
<accession>A0A9E2KFP7</accession>
<evidence type="ECO:0000313" key="2">
    <source>
        <dbReference type="Proteomes" id="UP000824236"/>
    </source>
</evidence>
<gene>
    <name evidence="1" type="ORF">H9791_03115</name>
</gene>
<dbReference type="Proteomes" id="UP000824236">
    <property type="component" value="Unassembled WGS sequence"/>
</dbReference>
<name>A0A9E2KFP7_9BACE</name>
<comment type="caution">
    <text evidence="1">The sequence shown here is derived from an EMBL/GenBank/DDBJ whole genome shotgun (WGS) entry which is preliminary data.</text>
</comment>
<reference evidence="1" key="1">
    <citation type="journal article" date="2021" name="PeerJ">
        <title>Extensive microbial diversity within the chicken gut microbiome revealed by metagenomics and culture.</title>
        <authorList>
            <person name="Gilroy R."/>
            <person name="Ravi A."/>
            <person name="Getino M."/>
            <person name="Pursley I."/>
            <person name="Horton D.L."/>
            <person name="Alikhan N.F."/>
            <person name="Baker D."/>
            <person name="Gharbi K."/>
            <person name="Hall N."/>
            <person name="Watson M."/>
            <person name="Adriaenssens E.M."/>
            <person name="Foster-Nyarko E."/>
            <person name="Jarju S."/>
            <person name="Secka A."/>
            <person name="Antonio M."/>
            <person name="Oren A."/>
            <person name="Chaudhuri R.R."/>
            <person name="La Ragione R."/>
            <person name="Hildebrand F."/>
            <person name="Pallen M.J."/>
        </authorList>
    </citation>
    <scope>NUCLEOTIDE SEQUENCE</scope>
    <source>
        <strain evidence="1">B3-3758</strain>
    </source>
</reference>
<evidence type="ECO:0008006" key="3">
    <source>
        <dbReference type="Google" id="ProtNLM"/>
    </source>
</evidence>
<dbReference type="AlphaFoldDB" id="A0A9E2KFP7"/>
<organism evidence="1 2">
    <name type="scientific">Candidatus Bacteroides intestinipullorum</name>
    <dbReference type="NCBI Taxonomy" id="2838471"/>
    <lineage>
        <taxon>Bacteria</taxon>
        <taxon>Pseudomonadati</taxon>
        <taxon>Bacteroidota</taxon>
        <taxon>Bacteroidia</taxon>
        <taxon>Bacteroidales</taxon>
        <taxon>Bacteroidaceae</taxon>
        <taxon>Bacteroides</taxon>
    </lineage>
</organism>
<dbReference type="EMBL" id="JAHLFO010000039">
    <property type="protein sequence ID" value="MBU3813485.1"/>
    <property type="molecule type" value="Genomic_DNA"/>
</dbReference>